<dbReference type="EMBL" id="JPDN02000054">
    <property type="protein sequence ID" value="PON21141.1"/>
    <property type="molecule type" value="Genomic_DNA"/>
</dbReference>
<proteinExistence type="predicted"/>
<evidence type="ECO:0000313" key="1">
    <source>
        <dbReference type="EMBL" id="PON21141.1"/>
    </source>
</evidence>
<organism evidence="1 2">
    <name type="scientific">Trichoderma gamsii</name>
    <dbReference type="NCBI Taxonomy" id="398673"/>
    <lineage>
        <taxon>Eukaryota</taxon>
        <taxon>Fungi</taxon>
        <taxon>Dikarya</taxon>
        <taxon>Ascomycota</taxon>
        <taxon>Pezizomycotina</taxon>
        <taxon>Sordariomycetes</taxon>
        <taxon>Hypocreomycetidae</taxon>
        <taxon>Hypocreales</taxon>
        <taxon>Hypocreaceae</taxon>
        <taxon>Trichoderma</taxon>
    </lineage>
</organism>
<dbReference type="AlphaFoldDB" id="A0A2P4ZA84"/>
<name>A0A2P4ZA84_9HYPO</name>
<accession>A0A2P4ZA84</accession>
<evidence type="ECO:0000313" key="2">
    <source>
        <dbReference type="Proteomes" id="UP000054821"/>
    </source>
</evidence>
<comment type="caution">
    <text evidence="1">The sequence shown here is derived from an EMBL/GenBank/DDBJ whole genome shotgun (WGS) entry which is preliminary data.</text>
</comment>
<reference evidence="1 2" key="1">
    <citation type="journal article" date="2016" name="Genome Announc.">
        <title>Draft Whole-Genome Sequence of Trichoderma gamsii T6085, a Promising Biocontrol Agent of Fusarium Head Blight on Wheat.</title>
        <authorList>
            <person name="Baroncelli R."/>
            <person name="Zapparata A."/>
            <person name="Piaggeschi G."/>
            <person name="Sarrocco S."/>
            <person name="Vannacci G."/>
        </authorList>
    </citation>
    <scope>NUCLEOTIDE SEQUENCE [LARGE SCALE GENOMIC DNA]</scope>
    <source>
        <strain evidence="1 2">T6085</strain>
    </source>
</reference>
<dbReference type="Proteomes" id="UP000054821">
    <property type="component" value="Unassembled WGS sequence"/>
</dbReference>
<dbReference type="RefSeq" id="XP_024404566.1">
    <property type="nucleotide sequence ID" value="XM_024550690.1"/>
</dbReference>
<protein>
    <submittedName>
        <fullName evidence="1">Uncharacterized protein</fullName>
    </submittedName>
</protein>
<dbReference type="GeneID" id="36347881"/>
<sequence length="63" mass="7228">MSDASCMLHRLPLIRNVITTRDTYSTATCLACKYYRRPDSGSLIKGSSLSLYLYQRRVINIKL</sequence>
<gene>
    <name evidence="1" type="ORF">TGAM01_v209989</name>
</gene>
<keyword evidence="2" id="KW-1185">Reference proteome</keyword>